<evidence type="ECO:0000313" key="1">
    <source>
        <dbReference type="EMBL" id="SGZ40461.1"/>
    </source>
</evidence>
<dbReference type="EMBL" id="FQNF01000051">
    <property type="protein sequence ID" value="SGZ40461.1"/>
    <property type="molecule type" value="Genomic_DNA"/>
</dbReference>
<dbReference type="AlphaFoldDB" id="A0A1L0CNI7"/>
<evidence type="ECO:0000313" key="2">
    <source>
        <dbReference type="Proteomes" id="UP000183365"/>
    </source>
</evidence>
<gene>
    <name evidence="1" type="ORF">HGUI_02661</name>
</gene>
<dbReference type="VEuPathDB" id="FungiDB:HGUI_02661"/>
<reference evidence="2" key="1">
    <citation type="submission" date="2016-11" db="EMBL/GenBank/DDBJ databases">
        <authorList>
            <person name="Guldener U."/>
        </authorList>
    </citation>
    <scope>NUCLEOTIDE SEQUENCE [LARGE SCALE GENOMIC DNA]</scope>
</reference>
<dbReference type="InterPro" id="IPR013933">
    <property type="entry name" value="CRC_Rsc7/Swp82"/>
</dbReference>
<protein>
    <submittedName>
        <fullName evidence="1">Uncharacterized protein</fullName>
    </submittedName>
</protein>
<dbReference type="Pfam" id="PF08624">
    <property type="entry name" value="CRC_subunit"/>
    <property type="match status" value="1"/>
</dbReference>
<name>A0A1L0CNI7_9ASCO</name>
<proteinExistence type="predicted"/>
<dbReference type="Proteomes" id="UP000183365">
    <property type="component" value="Unassembled WGS sequence"/>
</dbReference>
<accession>A0A1L0CNI7</accession>
<dbReference type="OrthoDB" id="5598844at2759"/>
<organism evidence="1 2">
    <name type="scientific">Hanseniaspora guilliermondii</name>
    <dbReference type="NCBI Taxonomy" id="56406"/>
    <lineage>
        <taxon>Eukaryota</taxon>
        <taxon>Fungi</taxon>
        <taxon>Dikarya</taxon>
        <taxon>Ascomycota</taxon>
        <taxon>Saccharomycotina</taxon>
        <taxon>Saccharomycetes</taxon>
        <taxon>Saccharomycodales</taxon>
        <taxon>Saccharomycodaceae</taxon>
        <taxon>Hanseniaspora</taxon>
    </lineage>
</organism>
<sequence>MAPHWNSTKVNKNKQYGKILNVSHLSEIREKFNCDEIPITDDGKLVPLKDNEYDLPKDPEGELKVDENGALKNNKTYKFKTFTIPTRPNKEKLYVLATDAAKVFDYKRAAVLFLNHRLSLFKSYLSEDEKKYLLDNTTVLDNVTPMNLTKSILVITAKSLFREFGHKAVNDGKPLNDDYYTTIFPYEKSEEDVSSKPLQEVYQYLKPYMNDPNAVVPLPPKPSQIEGIKPKYSNVVVSKHNERPEEKPIVQEEKVLYQSVVNRSGKDININQLLEKKINKDDKYINVSVGNKKVEIPNDDEIFSNLPPTWKKVYKSDILSKKRSSLLQEDKSRRILDLFNMMQSNLNISLNADMNQENWIYLHADACSKSNYDMYENRERWQFITNRGVRDVYTNVLHVPEFTQSTKVIKKTFTNGNESKHTISLQDDDIYKVKTGLTKLEGLEDMIQLIDDNEIKEAIKAQVDYEVNN</sequence>
<keyword evidence="2" id="KW-1185">Reference proteome</keyword>